<proteinExistence type="predicted"/>
<protein>
    <submittedName>
        <fullName evidence="2">Uncharacterized protein</fullName>
    </submittedName>
</protein>
<dbReference type="Proteomes" id="UP000004510">
    <property type="component" value="Unassembled WGS sequence"/>
</dbReference>
<sequence length="44" mass="4991">MWLQIHEAGAGTLQPLRQTSYSDPSHAHRRAQRPRTAPQESSHV</sequence>
<dbReference type="AlphaFoldDB" id="D4XHL2"/>
<dbReference type="HOGENOM" id="CLU_3211040_0_0_4"/>
<comment type="caution">
    <text evidence="2">The sequence shown here is derived from an EMBL/GenBank/DDBJ whole genome shotgun (WGS) entry which is preliminary data.</text>
</comment>
<evidence type="ECO:0000256" key="1">
    <source>
        <dbReference type="SAM" id="MobiDB-lite"/>
    </source>
</evidence>
<evidence type="ECO:0000313" key="2">
    <source>
        <dbReference type="EMBL" id="EFF73668.1"/>
    </source>
</evidence>
<gene>
    <name evidence="2" type="ORF">HMPREF0004_4959</name>
</gene>
<accession>D4XHL2</accession>
<reference evidence="3" key="1">
    <citation type="submission" date="2010-03" db="EMBL/GenBank/DDBJ databases">
        <title>Complete sequence of Mobiluncus curtisii ATCC 43063.</title>
        <authorList>
            <person name="Muzny D."/>
            <person name="Qin X."/>
            <person name="Deng J."/>
            <person name="Jiang H."/>
            <person name="Liu Y."/>
            <person name="Qu J."/>
            <person name="Song X.-Z."/>
            <person name="Zhang L."/>
            <person name="Thornton R."/>
            <person name="Coyle M."/>
            <person name="Francisco L."/>
            <person name="Jackson L."/>
            <person name="Javaid M."/>
            <person name="Korchina V."/>
            <person name="Kovar C."/>
            <person name="Mata R."/>
            <person name="Mathew T."/>
            <person name="Ngo R."/>
            <person name="Nguyen L."/>
            <person name="Nguyen N."/>
            <person name="Okwuonu G."/>
            <person name="Ongeri F."/>
            <person name="Pham C."/>
            <person name="Simmons D."/>
            <person name="Wilczek-Boney K."/>
            <person name="Hale W."/>
            <person name="Jakkamsetti A."/>
            <person name="Pham P."/>
            <person name="Ruth R."/>
            <person name="San Lucas F."/>
            <person name="Warren J."/>
            <person name="Zhang J."/>
            <person name="Zhao Z."/>
            <person name="Zhou C."/>
            <person name="Zhu D."/>
            <person name="Lee S."/>
            <person name="Bess C."/>
            <person name="Blankenburg K."/>
            <person name="Forbes L."/>
            <person name="Fu Q."/>
            <person name="Gubbala S."/>
            <person name="Hirani K."/>
            <person name="Jayaseelan J.C."/>
            <person name="Lara F."/>
            <person name="Munidasa M."/>
            <person name="Palculict T."/>
            <person name="Patil S."/>
            <person name="Pu L.-L."/>
            <person name="Saada N."/>
            <person name="Tang L."/>
            <person name="Weissenberger G."/>
            <person name="Zhu Y."/>
            <person name="Hemphill L."/>
            <person name="Shang Y."/>
            <person name="Youmans B."/>
            <person name="Ayvaz T."/>
            <person name="Ross M."/>
            <person name="Santibanez J."/>
            <person name="Aqrawi P."/>
            <person name="Gross S."/>
            <person name="Joshi V."/>
            <person name="Fowler G."/>
            <person name="Nazareth L."/>
            <person name="Reid J."/>
            <person name="Worley K."/>
            <person name="Petrosino J."/>
            <person name="Highlander S."/>
            <person name="Gibbs R."/>
            <person name="Gibbs R."/>
        </authorList>
    </citation>
    <scope>NUCLEOTIDE SEQUENCE [LARGE SCALE GENOMIC DNA]</scope>
    <source>
        <strain evidence="3">ATCC 43553</strain>
    </source>
</reference>
<name>D4XHL2_9BURK</name>
<feature type="region of interest" description="Disordered" evidence="1">
    <location>
        <begin position="1"/>
        <end position="44"/>
    </location>
</feature>
<organism evidence="2 3">
    <name type="scientific">Achromobacter piechaudii ATCC 43553</name>
    <dbReference type="NCBI Taxonomy" id="742159"/>
    <lineage>
        <taxon>Bacteria</taxon>
        <taxon>Pseudomonadati</taxon>
        <taxon>Pseudomonadota</taxon>
        <taxon>Betaproteobacteria</taxon>
        <taxon>Burkholderiales</taxon>
        <taxon>Alcaligenaceae</taxon>
        <taxon>Achromobacter</taxon>
    </lineage>
</organism>
<dbReference type="EMBL" id="ADMS01000116">
    <property type="protein sequence ID" value="EFF73668.1"/>
    <property type="molecule type" value="Genomic_DNA"/>
</dbReference>
<evidence type="ECO:0000313" key="3">
    <source>
        <dbReference type="Proteomes" id="UP000004510"/>
    </source>
</evidence>